<dbReference type="SUPFAM" id="SSF81301">
    <property type="entry name" value="Nucleotidyltransferase"/>
    <property type="match status" value="1"/>
</dbReference>
<keyword evidence="2" id="KW-1185">Reference proteome</keyword>
<organism evidence="1 2">
    <name type="scientific">Rugosimonospora africana</name>
    <dbReference type="NCBI Taxonomy" id="556532"/>
    <lineage>
        <taxon>Bacteria</taxon>
        <taxon>Bacillati</taxon>
        <taxon>Actinomycetota</taxon>
        <taxon>Actinomycetes</taxon>
        <taxon>Micromonosporales</taxon>
        <taxon>Micromonosporaceae</taxon>
        <taxon>Rugosimonospora</taxon>
    </lineage>
</organism>
<sequence>MDLPEDHATVLHRLRSSISADERFIGLAAGGSLLAGTVDWYSDLDLLVVVDSAHHAAVMNARQQLARAWGKLLVAFTGEHVGEPRLLICLYDDPILHVDLKFVTLDELKHRIEDPAVLWERGSAVSAVINRTQAETATLDAQWIEDRFWV</sequence>
<name>A0A8J3VW89_9ACTN</name>
<dbReference type="Gene3D" id="3.30.460.10">
    <property type="entry name" value="Beta Polymerase, domain 2"/>
    <property type="match status" value="1"/>
</dbReference>
<gene>
    <name evidence="1" type="ORF">Raf01_92570</name>
</gene>
<evidence type="ECO:0000313" key="2">
    <source>
        <dbReference type="Proteomes" id="UP000642748"/>
    </source>
</evidence>
<proteinExistence type="predicted"/>
<accession>A0A8J3VW89</accession>
<dbReference type="RefSeq" id="WP_203924492.1">
    <property type="nucleotide sequence ID" value="NZ_BONZ01000116.1"/>
</dbReference>
<dbReference type="AlphaFoldDB" id="A0A8J3VW89"/>
<reference evidence="1" key="1">
    <citation type="submission" date="2021-01" db="EMBL/GenBank/DDBJ databases">
        <title>Whole genome shotgun sequence of Rugosimonospora africana NBRC 104875.</title>
        <authorList>
            <person name="Komaki H."/>
            <person name="Tamura T."/>
        </authorList>
    </citation>
    <scope>NUCLEOTIDE SEQUENCE</scope>
    <source>
        <strain evidence="1">NBRC 104875</strain>
    </source>
</reference>
<evidence type="ECO:0008006" key="3">
    <source>
        <dbReference type="Google" id="ProtNLM"/>
    </source>
</evidence>
<comment type="caution">
    <text evidence="1">The sequence shown here is derived from an EMBL/GenBank/DDBJ whole genome shotgun (WGS) entry which is preliminary data.</text>
</comment>
<dbReference type="EMBL" id="BONZ01000116">
    <property type="protein sequence ID" value="GIH21085.1"/>
    <property type="molecule type" value="Genomic_DNA"/>
</dbReference>
<evidence type="ECO:0000313" key="1">
    <source>
        <dbReference type="EMBL" id="GIH21085.1"/>
    </source>
</evidence>
<dbReference type="Proteomes" id="UP000642748">
    <property type="component" value="Unassembled WGS sequence"/>
</dbReference>
<protein>
    <recommendedName>
        <fullName evidence="3">Polymerase nucleotidyl transferase domain-containing protein</fullName>
    </recommendedName>
</protein>
<dbReference type="InterPro" id="IPR043519">
    <property type="entry name" value="NT_sf"/>
</dbReference>